<dbReference type="InParanoid" id="A0A162NGR7"/>
<evidence type="ECO:0000313" key="2">
    <source>
        <dbReference type="Proteomes" id="UP000077315"/>
    </source>
</evidence>
<dbReference type="GeneID" id="28992370"/>
<dbReference type="Proteomes" id="UP000077315">
    <property type="component" value="Unassembled WGS sequence"/>
</dbReference>
<keyword evidence="2" id="KW-1185">Reference proteome</keyword>
<gene>
    <name evidence="1" type="ORF">PHYBLDRAFT_145521</name>
</gene>
<dbReference type="EMBL" id="KV440980">
    <property type="protein sequence ID" value="OAD74058.1"/>
    <property type="molecule type" value="Genomic_DNA"/>
</dbReference>
<dbReference type="AlphaFoldDB" id="A0A162NGR7"/>
<dbReference type="VEuPathDB" id="FungiDB:PHYBLDRAFT_145521"/>
<proteinExistence type="predicted"/>
<organism evidence="1 2">
    <name type="scientific">Phycomyces blakesleeanus (strain ATCC 8743b / DSM 1359 / FGSC 10004 / NBRC 33097 / NRRL 1555)</name>
    <dbReference type="NCBI Taxonomy" id="763407"/>
    <lineage>
        <taxon>Eukaryota</taxon>
        <taxon>Fungi</taxon>
        <taxon>Fungi incertae sedis</taxon>
        <taxon>Mucoromycota</taxon>
        <taxon>Mucoromycotina</taxon>
        <taxon>Mucoromycetes</taxon>
        <taxon>Mucorales</taxon>
        <taxon>Phycomycetaceae</taxon>
        <taxon>Phycomyces</taxon>
    </lineage>
</organism>
<dbReference type="RefSeq" id="XP_018292098.1">
    <property type="nucleotide sequence ID" value="XM_018431464.1"/>
</dbReference>
<dbReference type="OrthoDB" id="2275798at2759"/>
<evidence type="ECO:0000313" key="1">
    <source>
        <dbReference type="EMBL" id="OAD74058.1"/>
    </source>
</evidence>
<protein>
    <submittedName>
        <fullName evidence="1">Uncharacterized protein</fullName>
    </submittedName>
</protein>
<name>A0A162NGR7_PHYB8</name>
<reference evidence="2" key="1">
    <citation type="submission" date="2015-06" db="EMBL/GenBank/DDBJ databases">
        <title>Expansion of signal transduction pathways in fungi by whole-genome duplication.</title>
        <authorList>
            <consortium name="DOE Joint Genome Institute"/>
            <person name="Corrochano L.M."/>
            <person name="Kuo A."/>
            <person name="Marcet-Houben M."/>
            <person name="Polaino S."/>
            <person name="Salamov A."/>
            <person name="Villalobos J.M."/>
            <person name="Alvarez M.I."/>
            <person name="Avalos J."/>
            <person name="Benito E.P."/>
            <person name="Benoit I."/>
            <person name="Burger G."/>
            <person name="Camino L.P."/>
            <person name="Canovas D."/>
            <person name="Cerda-Olmedo E."/>
            <person name="Cheng J.-F."/>
            <person name="Dominguez A."/>
            <person name="Elias M."/>
            <person name="Eslava A.P."/>
            <person name="Glaser F."/>
            <person name="Grimwood J."/>
            <person name="Gutierrez G."/>
            <person name="Heitman J."/>
            <person name="Henrissat B."/>
            <person name="Iturriaga E.A."/>
            <person name="Lang B.F."/>
            <person name="Lavin J.L."/>
            <person name="Lee S."/>
            <person name="Li W."/>
            <person name="Lindquist E."/>
            <person name="Lopez-Garcia S."/>
            <person name="Luque E.M."/>
            <person name="Marcos A.T."/>
            <person name="Martin J."/>
            <person name="McCluskey K."/>
            <person name="Medina H.R."/>
            <person name="Miralles-Duran A."/>
            <person name="Miyazaki A."/>
            <person name="Munoz-Torres E."/>
            <person name="Oguiza J.A."/>
            <person name="Ohm R."/>
            <person name="Olmedo M."/>
            <person name="Orejas M."/>
            <person name="Ortiz-Castellanos L."/>
            <person name="Pisabarro A.G."/>
            <person name="Rodriguez-Romero J."/>
            <person name="Ruiz-Herrera J."/>
            <person name="Ruiz-Vazquez R."/>
            <person name="Sanz C."/>
            <person name="Schackwitz W."/>
            <person name="Schmutz J."/>
            <person name="Shahriari M."/>
            <person name="Shelest E."/>
            <person name="Silva-Franco F."/>
            <person name="Soanes D."/>
            <person name="Syed K."/>
            <person name="Tagua V.G."/>
            <person name="Talbot N.J."/>
            <person name="Thon M."/>
            <person name="De vries R.P."/>
            <person name="Wiebenga A."/>
            <person name="Yadav J.S."/>
            <person name="Braun E.L."/>
            <person name="Baker S."/>
            <person name="Garre V."/>
            <person name="Horwitz B."/>
            <person name="Torres-Martinez S."/>
            <person name="Idnurm A."/>
            <person name="Herrera-Estrella A."/>
            <person name="Gabaldon T."/>
            <person name="Grigoriev I.V."/>
        </authorList>
    </citation>
    <scope>NUCLEOTIDE SEQUENCE [LARGE SCALE GENOMIC DNA]</scope>
    <source>
        <strain evidence="2">NRRL 1555(-)</strain>
    </source>
</reference>
<accession>A0A162NGR7</accession>
<sequence length="125" mass="14137">MDQFMLHNVEIQHDGNNYAVNTMKINEAISYKYGCSFEDSEGEARIYNSSRINSNIFTKAKLMSIHLSQIILQHRISIAAYRDINLGLRSATKTVDSLLKSKSSVKGHEYDVCLSGCLLYVINDN</sequence>